<accession>A0ABS2N666</accession>
<dbReference type="EMBL" id="JAFBDR010000038">
    <property type="protein sequence ID" value="MBM7573598.1"/>
    <property type="molecule type" value="Genomic_DNA"/>
</dbReference>
<dbReference type="PANTHER" id="PTHR13847:SF289">
    <property type="entry name" value="GLYCINE OXIDASE"/>
    <property type="match status" value="1"/>
</dbReference>
<sequence>MKDVKVMKPKQFDSIIIGGGVIGCSIAYSLSKRNKSVLLIEKNEIGCESSRAAAGMLGVQAELDKQTPLFELARLSREMFPSIGKELRQHTNIDIELIQNGQLKIAYSEEDVEAFQSIAEWQSSIGEEVSWLNKNALLNLEPCLSEKAKGALYFPNEGHVSAPPLTQAFAKAAAALGTKIREYCEVEALLEDNGVIHGVQTNAGTFYSESVVVATGAWSRKWLPDEMKQDDYLYPVKGEAFAVKTHYPFIHRTIFTKECYIVPKKGGELIVGATMKSHTFDQNVSLQGISKLMNKAQQILPIIADTTVDRFWSGIRPMTHDETPYLGEHPDLERLFFATGHYRNGILLSPITGKLMAELITDKSPSFDLSPFKLDRHKQTQEVIT</sequence>
<keyword evidence="2" id="KW-0784">Thiamine biosynthesis</keyword>
<dbReference type="PROSITE" id="PS51257">
    <property type="entry name" value="PROKAR_LIPOPROTEIN"/>
    <property type="match status" value="1"/>
</dbReference>
<evidence type="ECO:0000259" key="6">
    <source>
        <dbReference type="Pfam" id="PF01266"/>
    </source>
</evidence>
<comment type="catalytic activity">
    <reaction evidence="4">
        <text>glycine + O2 + H2O = glyoxylate + H2O2 + NH4(+)</text>
        <dbReference type="Rhea" id="RHEA:11532"/>
        <dbReference type="ChEBI" id="CHEBI:15377"/>
        <dbReference type="ChEBI" id="CHEBI:15379"/>
        <dbReference type="ChEBI" id="CHEBI:16240"/>
        <dbReference type="ChEBI" id="CHEBI:28938"/>
        <dbReference type="ChEBI" id="CHEBI:36655"/>
        <dbReference type="ChEBI" id="CHEBI:57305"/>
        <dbReference type="EC" id="1.4.3.19"/>
    </reaction>
</comment>
<dbReference type="EC" id="1.4.3.19" evidence="5"/>
<dbReference type="Proteomes" id="UP001296943">
    <property type="component" value="Unassembled WGS sequence"/>
</dbReference>
<protein>
    <recommendedName>
        <fullName evidence="5">glycine oxidase</fullName>
        <ecNumber evidence="5">1.4.3.19</ecNumber>
    </recommendedName>
</protein>
<dbReference type="PANTHER" id="PTHR13847">
    <property type="entry name" value="SARCOSINE DEHYDROGENASE-RELATED"/>
    <property type="match status" value="1"/>
</dbReference>
<reference evidence="7 8" key="1">
    <citation type="submission" date="2021-01" db="EMBL/GenBank/DDBJ databases">
        <title>Genomic Encyclopedia of Type Strains, Phase IV (KMG-IV): sequencing the most valuable type-strain genomes for metagenomic binning, comparative biology and taxonomic classification.</title>
        <authorList>
            <person name="Goeker M."/>
        </authorList>
    </citation>
    <scope>NUCLEOTIDE SEQUENCE [LARGE SCALE GENOMIC DNA]</scope>
    <source>
        <strain evidence="7 8">DSM 23711</strain>
    </source>
</reference>
<dbReference type="InterPro" id="IPR006076">
    <property type="entry name" value="FAD-dep_OxRdtase"/>
</dbReference>
<evidence type="ECO:0000256" key="2">
    <source>
        <dbReference type="ARBA" id="ARBA00022977"/>
    </source>
</evidence>
<evidence type="ECO:0000256" key="4">
    <source>
        <dbReference type="ARBA" id="ARBA00049872"/>
    </source>
</evidence>
<name>A0ABS2N666_9BACI</name>
<gene>
    <name evidence="7" type="ORF">JOC48_004162</name>
</gene>
<dbReference type="NCBIfam" id="TIGR02352">
    <property type="entry name" value="thiamin_ThiO"/>
    <property type="match status" value="1"/>
</dbReference>
<evidence type="ECO:0000256" key="5">
    <source>
        <dbReference type="ARBA" id="ARBA00050018"/>
    </source>
</evidence>
<dbReference type="InterPro" id="IPR012727">
    <property type="entry name" value="Gly_oxidase_ThiO"/>
</dbReference>
<dbReference type="SUPFAM" id="SSF51905">
    <property type="entry name" value="FAD/NAD(P)-binding domain"/>
    <property type="match status" value="1"/>
</dbReference>
<organism evidence="7 8">
    <name type="scientific">Aquibacillus albus</name>
    <dbReference type="NCBI Taxonomy" id="1168171"/>
    <lineage>
        <taxon>Bacteria</taxon>
        <taxon>Bacillati</taxon>
        <taxon>Bacillota</taxon>
        <taxon>Bacilli</taxon>
        <taxon>Bacillales</taxon>
        <taxon>Bacillaceae</taxon>
        <taxon>Aquibacillus</taxon>
    </lineage>
</organism>
<dbReference type="SUPFAM" id="SSF54373">
    <property type="entry name" value="FAD-linked reductases, C-terminal domain"/>
    <property type="match status" value="1"/>
</dbReference>
<comment type="caution">
    <text evidence="7">The sequence shown here is derived from an EMBL/GenBank/DDBJ whole genome shotgun (WGS) entry which is preliminary data.</text>
</comment>
<evidence type="ECO:0000256" key="3">
    <source>
        <dbReference type="ARBA" id="ARBA00023002"/>
    </source>
</evidence>
<keyword evidence="3 7" id="KW-0560">Oxidoreductase</keyword>
<dbReference type="Gene3D" id="3.30.9.10">
    <property type="entry name" value="D-Amino Acid Oxidase, subunit A, domain 2"/>
    <property type="match status" value="1"/>
</dbReference>
<dbReference type="RefSeq" id="WP_204502233.1">
    <property type="nucleotide sequence ID" value="NZ_JAFBDR010000038.1"/>
</dbReference>
<dbReference type="GO" id="GO:0043799">
    <property type="term" value="F:glycine oxidase activity"/>
    <property type="evidence" value="ECO:0007669"/>
    <property type="project" value="UniProtKB-EC"/>
</dbReference>
<dbReference type="Gene3D" id="3.50.50.60">
    <property type="entry name" value="FAD/NAD(P)-binding domain"/>
    <property type="match status" value="1"/>
</dbReference>
<dbReference type="Pfam" id="PF01266">
    <property type="entry name" value="DAO"/>
    <property type="match status" value="1"/>
</dbReference>
<proteinExistence type="predicted"/>
<comment type="pathway">
    <text evidence="1">Cofactor biosynthesis; thiamine diphosphate biosynthesis.</text>
</comment>
<evidence type="ECO:0000256" key="1">
    <source>
        <dbReference type="ARBA" id="ARBA00004948"/>
    </source>
</evidence>
<dbReference type="InterPro" id="IPR036188">
    <property type="entry name" value="FAD/NAD-bd_sf"/>
</dbReference>
<evidence type="ECO:0000313" key="8">
    <source>
        <dbReference type="Proteomes" id="UP001296943"/>
    </source>
</evidence>
<feature type="domain" description="FAD dependent oxidoreductase" evidence="6">
    <location>
        <begin position="14"/>
        <end position="359"/>
    </location>
</feature>
<keyword evidence="8" id="KW-1185">Reference proteome</keyword>
<evidence type="ECO:0000313" key="7">
    <source>
        <dbReference type="EMBL" id="MBM7573598.1"/>
    </source>
</evidence>